<dbReference type="GO" id="GO:0046872">
    <property type="term" value="F:metal ion binding"/>
    <property type="evidence" value="ECO:0007669"/>
    <property type="project" value="UniProtKB-KW"/>
</dbReference>
<reference evidence="6 7" key="1">
    <citation type="submission" date="2016-04" db="EMBL/GenBank/DDBJ databases">
        <title>Genome analysis of Thermosulfurimonas dismutans, the first thermophilic sulfur-disproportionating bacterium of the phylum Thermodesulfobacteria.</title>
        <authorList>
            <person name="Mardanov A.V."/>
            <person name="Beletsky A.V."/>
            <person name="Kadnikov V.V."/>
            <person name="Slobodkin A.I."/>
            <person name="Ravin N.V."/>
        </authorList>
    </citation>
    <scope>NUCLEOTIDE SEQUENCE [LARGE SCALE GENOMIC DNA]</scope>
    <source>
        <strain evidence="6 7">S95</strain>
    </source>
</reference>
<protein>
    <submittedName>
        <fullName evidence="6">Tetrathionate reductase subunit B</fullName>
    </submittedName>
</protein>
<accession>A0A179D5Q7</accession>
<dbReference type="PATRIC" id="fig|999894.6.peg.608"/>
<gene>
    <name evidence="6" type="ORF">TDIS_0608</name>
</gene>
<keyword evidence="1" id="KW-0004">4Fe-4S</keyword>
<dbReference type="AlphaFoldDB" id="A0A179D5Q7"/>
<dbReference type="SUPFAM" id="SSF54862">
    <property type="entry name" value="4Fe-4S ferredoxins"/>
    <property type="match status" value="1"/>
</dbReference>
<dbReference type="EMBL" id="LWLG01000002">
    <property type="protein sequence ID" value="OAQ21387.1"/>
    <property type="molecule type" value="Genomic_DNA"/>
</dbReference>
<dbReference type="RefSeq" id="WP_068669169.1">
    <property type="nucleotide sequence ID" value="NZ_LWLG01000002.1"/>
</dbReference>
<organism evidence="6 7">
    <name type="scientific">Thermosulfurimonas dismutans</name>
    <dbReference type="NCBI Taxonomy" id="999894"/>
    <lineage>
        <taxon>Bacteria</taxon>
        <taxon>Pseudomonadati</taxon>
        <taxon>Thermodesulfobacteriota</taxon>
        <taxon>Thermodesulfobacteria</taxon>
        <taxon>Thermodesulfobacteriales</taxon>
        <taxon>Thermodesulfobacteriaceae</taxon>
        <taxon>Thermosulfurimonas</taxon>
    </lineage>
</organism>
<evidence type="ECO:0000256" key="3">
    <source>
        <dbReference type="ARBA" id="ARBA00023004"/>
    </source>
</evidence>
<dbReference type="Proteomes" id="UP000078390">
    <property type="component" value="Unassembled WGS sequence"/>
</dbReference>
<dbReference type="STRING" id="999894.TDIS_0608"/>
<evidence type="ECO:0000313" key="6">
    <source>
        <dbReference type="EMBL" id="OAQ21387.1"/>
    </source>
</evidence>
<comment type="caution">
    <text evidence="6">The sequence shown here is derived from an EMBL/GenBank/DDBJ whole genome shotgun (WGS) entry which is preliminary data.</text>
</comment>
<sequence length="255" mass="28939">MNKGRRKFLGYLLKGAAGSLYWVLPMPVKVPLQLPGILRDEKYDPEAHEYVFLVDINRCIGCGSCCVADKREYQVPDGQYRTWVERYLIAEGGEVYVDSPKGALKGYPEPREIDKPIRDAFFVPKLCNMCEEPSCVQVCPVGATFKTDDGFVLIDYKRCIGCSYCVQACPYGVRFIHKERRTADKCTWCYHRVRRGLLPACVNACPTGARKFGDLRDENSEVAQILKSSEPLGVLKPDMGTKPRLKYLHLRQEVI</sequence>
<dbReference type="InterPro" id="IPR050954">
    <property type="entry name" value="ET_IronSulfur_Cluster-Binding"/>
</dbReference>
<dbReference type="PROSITE" id="PS51379">
    <property type="entry name" value="4FE4S_FER_2"/>
    <property type="match status" value="2"/>
</dbReference>
<keyword evidence="7" id="KW-1185">Reference proteome</keyword>
<dbReference type="GO" id="GO:0051539">
    <property type="term" value="F:4 iron, 4 sulfur cluster binding"/>
    <property type="evidence" value="ECO:0007669"/>
    <property type="project" value="UniProtKB-KW"/>
</dbReference>
<dbReference type="InterPro" id="IPR017896">
    <property type="entry name" value="4Fe4S_Fe-S-bd"/>
</dbReference>
<evidence type="ECO:0000256" key="4">
    <source>
        <dbReference type="ARBA" id="ARBA00023014"/>
    </source>
</evidence>
<proteinExistence type="predicted"/>
<dbReference type="Pfam" id="PF13247">
    <property type="entry name" value="Fer4_11"/>
    <property type="match status" value="1"/>
</dbReference>
<name>A0A179D5Q7_9BACT</name>
<feature type="domain" description="4Fe-4S ferredoxin-type" evidence="5">
    <location>
        <begin position="150"/>
        <end position="179"/>
    </location>
</feature>
<dbReference type="PANTHER" id="PTHR43177">
    <property type="entry name" value="PROTEIN NRFC"/>
    <property type="match status" value="1"/>
</dbReference>
<evidence type="ECO:0000256" key="2">
    <source>
        <dbReference type="ARBA" id="ARBA00022723"/>
    </source>
</evidence>
<evidence type="ECO:0000256" key="1">
    <source>
        <dbReference type="ARBA" id="ARBA00022485"/>
    </source>
</evidence>
<dbReference type="CDD" id="cd10551">
    <property type="entry name" value="PsrB"/>
    <property type="match status" value="1"/>
</dbReference>
<evidence type="ECO:0000313" key="7">
    <source>
        <dbReference type="Proteomes" id="UP000078390"/>
    </source>
</evidence>
<keyword evidence="4" id="KW-0411">Iron-sulfur</keyword>
<dbReference type="PROSITE" id="PS00198">
    <property type="entry name" value="4FE4S_FER_1"/>
    <property type="match status" value="1"/>
</dbReference>
<dbReference type="PANTHER" id="PTHR43177:SF3">
    <property type="entry name" value="PROTEIN NRFC HOMOLOG"/>
    <property type="match status" value="1"/>
</dbReference>
<dbReference type="Gene3D" id="3.30.70.20">
    <property type="match status" value="2"/>
</dbReference>
<dbReference type="InterPro" id="IPR017900">
    <property type="entry name" value="4Fe4S_Fe_S_CS"/>
</dbReference>
<keyword evidence="2" id="KW-0479">Metal-binding</keyword>
<evidence type="ECO:0000259" key="5">
    <source>
        <dbReference type="PROSITE" id="PS51379"/>
    </source>
</evidence>
<keyword evidence="3" id="KW-0408">Iron</keyword>
<feature type="domain" description="4Fe-4S ferredoxin-type" evidence="5">
    <location>
        <begin position="118"/>
        <end position="149"/>
    </location>
</feature>